<dbReference type="EMBL" id="CAWUPB010001160">
    <property type="protein sequence ID" value="CAK7343684.1"/>
    <property type="molecule type" value="Genomic_DNA"/>
</dbReference>
<reference evidence="1 2" key="1">
    <citation type="submission" date="2024-01" db="EMBL/GenBank/DDBJ databases">
        <authorList>
            <person name="Waweru B."/>
        </authorList>
    </citation>
    <scope>NUCLEOTIDE SEQUENCE [LARGE SCALE GENOMIC DNA]</scope>
</reference>
<gene>
    <name evidence="1" type="ORF">DCAF_LOCUS17437</name>
</gene>
<organism evidence="1 2">
    <name type="scientific">Dovyalis caffra</name>
    <dbReference type="NCBI Taxonomy" id="77055"/>
    <lineage>
        <taxon>Eukaryota</taxon>
        <taxon>Viridiplantae</taxon>
        <taxon>Streptophyta</taxon>
        <taxon>Embryophyta</taxon>
        <taxon>Tracheophyta</taxon>
        <taxon>Spermatophyta</taxon>
        <taxon>Magnoliopsida</taxon>
        <taxon>eudicotyledons</taxon>
        <taxon>Gunneridae</taxon>
        <taxon>Pentapetalae</taxon>
        <taxon>rosids</taxon>
        <taxon>fabids</taxon>
        <taxon>Malpighiales</taxon>
        <taxon>Salicaceae</taxon>
        <taxon>Flacourtieae</taxon>
        <taxon>Dovyalis</taxon>
    </lineage>
</organism>
<protein>
    <submittedName>
        <fullName evidence="1">Uncharacterized protein</fullName>
    </submittedName>
</protein>
<keyword evidence="2" id="KW-1185">Reference proteome</keyword>
<proteinExistence type="predicted"/>
<evidence type="ECO:0000313" key="2">
    <source>
        <dbReference type="Proteomes" id="UP001314170"/>
    </source>
</evidence>
<accession>A0AAV1S0C2</accession>
<name>A0AAV1S0C2_9ROSI</name>
<evidence type="ECO:0000313" key="1">
    <source>
        <dbReference type="EMBL" id="CAK7343684.1"/>
    </source>
</evidence>
<dbReference type="AlphaFoldDB" id="A0AAV1S0C2"/>
<sequence length="94" mass="10526">MKANGHVAQNQVLTQQAMKNQSHMKYRSNRTKHAIYGVLSGLSTDVIFLKLMMRDSELFVVSAHIILATSNFNDQRGSTHHTNDALERIQAGMA</sequence>
<dbReference type="Proteomes" id="UP001314170">
    <property type="component" value="Unassembled WGS sequence"/>
</dbReference>
<comment type="caution">
    <text evidence="1">The sequence shown here is derived from an EMBL/GenBank/DDBJ whole genome shotgun (WGS) entry which is preliminary data.</text>
</comment>